<dbReference type="EMBL" id="CAJFCJ010000007">
    <property type="protein sequence ID" value="CAD5117316.1"/>
    <property type="molecule type" value="Genomic_DNA"/>
</dbReference>
<dbReference type="Gene3D" id="3.10.110.10">
    <property type="entry name" value="Ubiquitin Conjugating Enzyme"/>
    <property type="match status" value="1"/>
</dbReference>
<feature type="region of interest" description="Disordered" evidence="4">
    <location>
        <begin position="450"/>
        <end position="521"/>
    </location>
</feature>
<evidence type="ECO:0000313" key="7">
    <source>
        <dbReference type="EMBL" id="CAD5117316.1"/>
    </source>
</evidence>
<evidence type="ECO:0000256" key="1">
    <source>
        <dbReference type="ARBA" id="ARBA00022771"/>
    </source>
</evidence>
<dbReference type="SMART" id="SM00184">
    <property type="entry name" value="RING"/>
    <property type="match status" value="1"/>
</dbReference>
<feature type="compositionally biased region" description="Polar residues" evidence="4">
    <location>
        <begin position="250"/>
        <end position="274"/>
    </location>
</feature>
<dbReference type="Pfam" id="PF05773">
    <property type="entry name" value="RWD"/>
    <property type="match status" value="1"/>
</dbReference>
<feature type="compositionally biased region" description="Basic and acidic residues" evidence="4">
    <location>
        <begin position="410"/>
        <end position="419"/>
    </location>
</feature>
<evidence type="ECO:0000256" key="3">
    <source>
        <dbReference type="PROSITE-ProRule" id="PRU00175"/>
    </source>
</evidence>
<dbReference type="PROSITE" id="PS50908">
    <property type="entry name" value="RWD"/>
    <property type="match status" value="1"/>
</dbReference>
<dbReference type="InterPro" id="IPR001841">
    <property type="entry name" value="Znf_RING"/>
</dbReference>
<dbReference type="InterPro" id="IPR006575">
    <property type="entry name" value="RWD_dom"/>
</dbReference>
<dbReference type="GO" id="GO:0016567">
    <property type="term" value="P:protein ubiquitination"/>
    <property type="evidence" value="ECO:0007669"/>
    <property type="project" value="TreeGrafter"/>
</dbReference>
<dbReference type="GO" id="GO:0008270">
    <property type="term" value="F:zinc ion binding"/>
    <property type="evidence" value="ECO:0007669"/>
    <property type="project" value="UniProtKB-KW"/>
</dbReference>
<evidence type="ECO:0000259" key="5">
    <source>
        <dbReference type="PROSITE" id="PS50089"/>
    </source>
</evidence>
<proteinExistence type="predicted"/>
<dbReference type="Proteomes" id="UP000549394">
    <property type="component" value="Unassembled WGS sequence"/>
</dbReference>
<feature type="domain" description="RWD" evidence="6">
    <location>
        <begin position="1"/>
        <end position="103"/>
    </location>
</feature>
<dbReference type="PROSITE" id="PS50089">
    <property type="entry name" value="ZF_RING_2"/>
    <property type="match status" value="1"/>
</dbReference>
<dbReference type="PANTHER" id="PTHR13198:SF4">
    <property type="entry name" value="E3 UBIQUITIN-PROTEIN LIGASE RNF25"/>
    <property type="match status" value="1"/>
</dbReference>
<feature type="domain" description="RING-type" evidence="5">
    <location>
        <begin position="109"/>
        <end position="168"/>
    </location>
</feature>
<reference evidence="7 8" key="1">
    <citation type="submission" date="2020-08" db="EMBL/GenBank/DDBJ databases">
        <authorList>
            <person name="Hejnol A."/>
        </authorList>
    </citation>
    <scope>NUCLEOTIDE SEQUENCE [LARGE SCALE GENOMIC DNA]</scope>
</reference>
<organism evidence="7 8">
    <name type="scientific">Dimorphilus gyrociliatus</name>
    <dbReference type="NCBI Taxonomy" id="2664684"/>
    <lineage>
        <taxon>Eukaryota</taxon>
        <taxon>Metazoa</taxon>
        <taxon>Spiralia</taxon>
        <taxon>Lophotrochozoa</taxon>
        <taxon>Annelida</taxon>
        <taxon>Polychaeta</taxon>
        <taxon>Polychaeta incertae sedis</taxon>
        <taxon>Dinophilidae</taxon>
        <taxon>Dimorphilus</taxon>
    </lineage>
</organism>
<keyword evidence="1 3" id="KW-0863">Zinc-finger</keyword>
<evidence type="ECO:0000256" key="4">
    <source>
        <dbReference type="SAM" id="MobiDB-lite"/>
    </source>
</evidence>
<feature type="compositionally biased region" description="Basic and acidic residues" evidence="4">
    <location>
        <begin position="361"/>
        <end position="378"/>
    </location>
</feature>
<dbReference type="InterPro" id="IPR016135">
    <property type="entry name" value="UBQ-conjugating_enzyme/RWD"/>
</dbReference>
<evidence type="ECO:0000256" key="2">
    <source>
        <dbReference type="ARBA" id="ARBA00022833"/>
    </source>
</evidence>
<keyword evidence="1 3" id="KW-0479">Metal-binding</keyword>
<dbReference type="AlphaFoldDB" id="A0A7I8VPU8"/>
<dbReference type="Gene3D" id="3.30.40.10">
    <property type="entry name" value="Zinc/RING finger domain, C3HC4 (zinc finger)"/>
    <property type="match status" value="1"/>
</dbReference>
<dbReference type="OrthoDB" id="432311at2759"/>
<feature type="compositionally biased region" description="Basic residues" evidence="4">
    <location>
        <begin position="394"/>
        <end position="409"/>
    </location>
</feature>
<feature type="region of interest" description="Disordered" evidence="4">
    <location>
        <begin position="355"/>
        <end position="438"/>
    </location>
</feature>
<dbReference type="GO" id="GO:0005634">
    <property type="term" value="C:nucleus"/>
    <property type="evidence" value="ECO:0007669"/>
    <property type="project" value="TreeGrafter"/>
</dbReference>
<dbReference type="PANTHER" id="PTHR13198">
    <property type="entry name" value="RING FINGER PROTEIN 25"/>
    <property type="match status" value="1"/>
</dbReference>
<sequence>MAVREIYEELKVEKYDSAWKLKILLEPRVNHDEQKNVCAQVVIDLSAEYPNEKPQVSFETSRGLSDERLSFILENLQSFLELRIGHPVIFDLLQHLIDYLDSNLPCTPCLLCLDHFNESNRVFKTECFHFFHASCFIRYVKHQEREKKTQNTKQRKKENPELLCPICRLKILYNEELSNLMESNTLNSEEDVIFKPTEGFINWKRQQEKLWPIYLKQKRKGGIINVKENKTKYLIKADTIITKKHDENGDSNNKNTVKNQTRQRNKSTSTNFKDIGSNCNVSSGMQRRKSFPFILSTIVLESNYIEHFFSANFSQYDESTILSETEIYRLKHSTSADKTMNTSINLINEQLKRAAANNRKTSQEMIKDKRPNKGKTSDSYKQFSNFRGSGRNLGSRRKNYSRSQKPHYNKTHDNDKTTKTTDAQPTEEFKGKQYELNSVTGRGKRHFYTRHNHNSGQGRIKASQACYPTNNGRNSENDHREESRGGQRAPRSTYRGRARGMGRARNDRKFNKDVTMDKVKN</sequence>
<comment type="caution">
    <text evidence="7">The sequence shown here is derived from an EMBL/GenBank/DDBJ whole genome shotgun (WGS) entry which is preliminary data.</text>
</comment>
<dbReference type="SMART" id="SM00591">
    <property type="entry name" value="RWD"/>
    <property type="match status" value="1"/>
</dbReference>
<feature type="region of interest" description="Disordered" evidence="4">
    <location>
        <begin position="244"/>
        <end position="274"/>
    </location>
</feature>
<protein>
    <submittedName>
        <fullName evidence="7">DgyrCDS6102</fullName>
    </submittedName>
</protein>
<feature type="compositionally biased region" description="Basic and acidic residues" evidence="4">
    <location>
        <begin position="504"/>
        <end position="521"/>
    </location>
</feature>
<evidence type="ECO:0000259" key="6">
    <source>
        <dbReference type="PROSITE" id="PS50908"/>
    </source>
</evidence>
<dbReference type="InterPro" id="IPR039133">
    <property type="entry name" value="RNF25"/>
</dbReference>
<name>A0A7I8VPU8_9ANNE</name>
<dbReference type="CDD" id="cd23818">
    <property type="entry name" value="RWD_RNF25"/>
    <property type="match status" value="1"/>
</dbReference>
<gene>
    <name evidence="7" type="ORF">DGYR_LOCUS5853</name>
</gene>
<dbReference type="InterPro" id="IPR013083">
    <property type="entry name" value="Znf_RING/FYVE/PHD"/>
</dbReference>
<evidence type="ECO:0000313" key="8">
    <source>
        <dbReference type="Proteomes" id="UP000549394"/>
    </source>
</evidence>
<dbReference type="GO" id="GO:0061630">
    <property type="term" value="F:ubiquitin protein ligase activity"/>
    <property type="evidence" value="ECO:0007669"/>
    <property type="project" value="InterPro"/>
</dbReference>
<keyword evidence="2" id="KW-0862">Zinc</keyword>
<dbReference type="SUPFAM" id="SSF57850">
    <property type="entry name" value="RING/U-box"/>
    <property type="match status" value="1"/>
</dbReference>
<dbReference type="SUPFAM" id="SSF54495">
    <property type="entry name" value="UBC-like"/>
    <property type="match status" value="1"/>
</dbReference>
<feature type="compositionally biased region" description="Basic and acidic residues" evidence="4">
    <location>
        <begin position="475"/>
        <end position="485"/>
    </location>
</feature>
<accession>A0A7I8VPU8</accession>
<keyword evidence="8" id="KW-1185">Reference proteome</keyword>